<comment type="cofactor">
    <cofactor evidence="1">
        <name>FAD</name>
        <dbReference type="ChEBI" id="CHEBI:57692"/>
    </cofactor>
</comment>
<sequence>MKSAVFDVCVSGSGAVARALALALSGQGWRVALACEPGSLAPREHDIRTYALNARAIAVLERLRIWPQLKQFASPVHEMCVKGDKGGELSFSAWQQCVSELAWIVDAGALERLLGDAIRYAPHVTQIDAVEGEALPVQAALLAVCEGKHSRTREALGASFSRREYGHWGLAARLKASRPHAGVARQWFRSPDVLALLPFHDPEPGASYGLVWSLPQERARQWLAEPAEVFEVGLMEAIRESDPAGAAQVGQLRLHGTPAAWPLAVAQASPWSGPGWVLLGDAAHQVHPLAGQGLNLGLADVDTLAAVLREAREREPWRSPGDERLLRRYERARWMPTRAMAGLTDGLLHLFAQDQGVVRELRNTGMGLLNQWSPLKRWLVGQALDR</sequence>
<comment type="similarity">
    <text evidence="3">Belongs to the UbiH/COQ6 family.</text>
</comment>
<evidence type="ECO:0000256" key="3">
    <source>
        <dbReference type="ARBA" id="ARBA00005349"/>
    </source>
</evidence>
<evidence type="ECO:0000256" key="4">
    <source>
        <dbReference type="ARBA" id="ARBA00022630"/>
    </source>
</evidence>
<dbReference type="Proteomes" id="UP000269265">
    <property type="component" value="Unassembled WGS sequence"/>
</dbReference>
<dbReference type="Pfam" id="PF01494">
    <property type="entry name" value="FAD_binding_3"/>
    <property type="match status" value="1"/>
</dbReference>
<evidence type="ECO:0000313" key="10">
    <source>
        <dbReference type="Proteomes" id="UP000269265"/>
    </source>
</evidence>
<evidence type="ECO:0000256" key="2">
    <source>
        <dbReference type="ARBA" id="ARBA00004749"/>
    </source>
</evidence>
<dbReference type="AlphaFoldDB" id="A0A3R8S8R0"/>
<dbReference type="GO" id="GO:0006744">
    <property type="term" value="P:ubiquinone biosynthetic process"/>
    <property type="evidence" value="ECO:0007669"/>
    <property type="project" value="UniProtKB-UniPathway"/>
</dbReference>
<keyword evidence="4" id="KW-0285">Flavoprotein</keyword>
<evidence type="ECO:0000256" key="7">
    <source>
        <dbReference type="ARBA" id="ARBA00023033"/>
    </source>
</evidence>
<dbReference type="Gene3D" id="3.50.50.60">
    <property type="entry name" value="FAD/NAD(P)-binding domain"/>
    <property type="match status" value="2"/>
</dbReference>
<dbReference type="GO" id="GO:0071949">
    <property type="term" value="F:FAD binding"/>
    <property type="evidence" value="ECO:0007669"/>
    <property type="project" value="InterPro"/>
</dbReference>
<dbReference type="SUPFAM" id="SSF51905">
    <property type="entry name" value="FAD/NAD(P)-binding domain"/>
    <property type="match status" value="1"/>
</dbReference>
<evidence type="ECO:0000259" key="8">
    <source>
        <dbReference type="Pfam" id="PF01494"/>
    </source>
</evidence>
<dbReference type="GO" id="GO:0016705">
    <property type="term" value="F:oxidoreductase activity, acting on paired donors, with incorporation or reduction of molecular oxygen"/>
    <property type="evidence" value="ECO:0007669"/>
    <property type="project" value="InterPro"/>
</dbReference>
<protein>
    <submittedName>
        <fullName evidence="9">2-octaprenyl-3-methyl-6-methoxy-1,4-benzoquinol hydroxylase</fullName>
    </submittedName>
</protein>
<dbReference type="GO" id="GO:0004497">
    <property type="term" value="F:monooxygenase activity"/>
    <property type="evidence" value="ECO:0007669"/>
    <property type="project" value="UniProtKB-KW"/>
</dbReference>
<evidence type="ECO:0000313" key="9">
    <source>
        <dbReference type="EMBL" id="RRS04141.1"/>
    </source>
</evidence>
<dbReference type="UniPathway" id="UPA00232"/>
<evidence type="ECO:0000256" key="1">
    <source>
        <dbReference type="ARBA" id="ARBA00001974"/>
    </source>
</evidence>
<proteinExistence type="inferred from homology"/>
<reference evidence="9 10" key="1">
    <citation type="submission" date="2018-12" db="EMBL/GenBank/DDBJ databases">
        <title>The whole draft genome of Aquabacterium sp. SJQ9.</title>
        <authorList>
            <person name="Sun L."/>
            <person name="Gao X."/>
            <person name="Chen W."/>
            <person name="Huang K."/>
        </authorList>
    </citation>
    <scope>NUCLEOTIDE SEQUENCE [LARGE SCALE GENOMIC DNA]</scope>
    <source>
        <strain evidence="9 10">SJQ9</strain>
    </source>
</reference>
<dbReference type="PRINTS" id="PR00420">
    <property type="entry name" value="RNGMNOXGNASE"/>
</dbReference>
<dbReference type="PROSITE" id="PS01304">
    <property type="entry name" value="UBIH"/>
    <property type="match status" value="1"/>
</dbReference>
<organism evidence="9 10">
    <name type="scientific">Aquabacterium soli</name>
    <dbReference type="NCBI Taxonomy" id="2493092"/>
    <lineage>
        <taxon>Bacteria</taxon>
        <taxon>Pseudomonadati</taxon>
        <taxon>Pseudomonadota</taxon>
        <taxon>Betaproteobacteria</taxon>
        <taxon>Burkholderiales</taxon>
        <taxon>Aquabacterium</taxon>
    </lineage>
</organism>
<dbReference type="InterPro" id="IPR036188">
    <property type="entry name" value="FAD/NAD-bd_sf"/>
</dbReference>
<keyword evidence="6" id="KW-0560">Oxidoreductase</keyword>
<dbReference type="NCBIfam" id="TIGR01988">
    <property type="entry name" value="Ubi-OHases"/>
    <property type="match status" value="1"/>
</dbReference>
<keyword evidence="10" id="KW-1185">Reference proteome</keyword>
<name>A0A3R8S8R0_9BURK</name>
<gene>
    <name evidence="9" type="ORF">EIP75_12255</name>
</gene>
<dbReference type="RefSeq" id="WP_125243545.1">
    <property type="nucleotide sequence ID" value="NZ_RSED01000008.1"/>
</dbReference>
<accession>A0A3R8S8R0</accession>
<dbReference type="InterPro" id="IPR051205">
    <property type="entry name" value="UbiH/COQ6_monooxygenase"/>
</dbReference>
<keyword evidence="5" id="KW-0274">FAD</keyword>
<dbReference type="InterPro" id="IPR002938">
    <property type="entry name" value="FAD-bd"/>
</dbReference>
<feature type="domain" description="FAD-binding" evidence="8">
    <location>
        <begin position="128"/>
        <end position="333"/>
    </location>
</feature>
<evidence type="ECO:0000256" key="5">
    <source>
        <dbReference type="ARBA" id="ARBA00022827"/>
    </source>
</evidence>
<dbReference type="InterPro" id="IPR010971">
    <property type="entry name" value="UbiH/COQ6"/>
</dbReference>
<evidence type="ECO:0000256" key="6">
    <source>
        <dbReference type="ARBA" id="ARBA00023002"/>
    </source>
</evidence>
<dbReference type="InterPro" id="IPR018168">
    <property type="entry name" value="Ubi_Hdrlase_CS"/>
</dbReference>
<keyword evidence="7" id="KW-0503">Monooxygenase</keyword>
<comment type="caution">
    <text evidence="9">The sequence shown here is derived from an EMBL/GenBank/DDBJ whole genome shotgun (WGS) entry which is preliminary data.</text>
</comment>
<dbReference type="OrthoDB" id="9769565at2"/>
<dbReference type="PANTHER" id="PTHR43876">
    <property type="entry name" value="UBIQUINONE BIOSYNTHESIS MONOOXYGENASE COQ6, MITOCHONDRIAL"/>
    <property type="match status" value="1"/>
</dbReference>
<comment type="pathway">
    <text evidence="2">Cofactor biosynthesis; ubiquinone biosynthesis.</text>
</comment>
<dbReference type="EMBL" id="RSED01000008">
    <property type="protein sequence ID" value="RRS04141.1"/>
    <property type="molecule type" value="Genomic_DNA"/>
</dbReference>
<dbReference type="PANTHER" id="PTHR43876:SF7">
    <property type="entry name" value="UBIQUINONE BIOSYNTHESIS MONOOXYGENASE COQ6, MITOCHONDRIAL"/>
    <property type="match status" value="1"/>
</dbReference>